<evidence type="ECO:0000256" key="1">
    <source>
        <dbReference type="SAM" id="SignalP"/>
    </source>
</evidence>
<evidence type="ECO:0000313" key="3">
    <source>
        <dbReference type="Proteomes" id="UP001230051"/>
    </source>
</evidence>
<proteinExistence type="predicted"/>
<dbReference type="EMBL" id="JAGXEW010000036">
    <property type="protein sequence ID" value="KAK1154376.1"/>
    <property type="molecule type" value="Genomic_DNA"/>
</dbReference>
<gene>
    <name evidence="2" type="ORF">AOXY_G28707</name>
</gene>
<keyword evidence="3" id="KW-1185">Reference proteome</keyword>
<sequence>MVSCLLSLGEAVLLLMEYLVQVSEIVGNGSLCWCTVCPQVSILELAPSAGTRKQYCSGCYCRTDNNTGKVTDSVERIQ</sequence>
<dbReference type="Proteomes" id="UP001230051">
    <property type="component" value="Unassembled WGS sequence"/>
</dbReference>
<protein>
    <recommendedName>
        <fullName evidence="4">Secreted protein</fullName>
    </recommendedName>
</protein>
<name>A0AAD8CP96_ACIOX</name>
<feature type="chain" id="PRO_5042276827" description="Secreted protein" evidence="1">
    <location>
        <begin position="23"/>
        <end position="78"/>
    </location>
</feature>
<evidence type="ECO:0000313" key="2">
    <source>
        <dbReference type="EMBL" id="KAK1154376.1"/>
    </source>
</evidence>
<accession>A0AAD8CP96</accession>
<keyword evidence="1" id="KW-0732">Signal</keyword>
<organism evidence="2 3">
    <name type="scientific">Acipenser oxyrinchus oxyrinchus</name>
    <dbReference type="NCBI Taxonomy" id="40147"/>
    <lineage>
        <taxon>Eukaryota</taxon>
        <taxon>Metazoa</taxon>
        <taxon>Chordata</taxon>
        <taxon>Craniata</taxon>
        <taxon>Vertebrata</taxon>
        <taxon>Euteleostomi</taxon>
        <taxon>Actinopterygii</taxon>
        <taxon>Chondrostei</taxon>
        <taxon>Acipenseriformes</taxon>
        <taxon>Acipenseridae</taxon>
        <taxon>Acipenser</taxon>
    </lineage>
</organism>
<reference evidence="2" key="1">
    <citation type="submission" date="2022-02" db="EMBL/GenBank/DDBJ databases">
        <title>Atlantic sturgeon de novo genome assembly.</title>
        <authorList>
            <person name="Stock M."/>
            <person name="Klopp C."/>
            <person name="Guiguen Y."/>
            <person name="Cabau C."/>
            <person name="Parinello H."/>
            <person name="Santidrian Yebra-Pimentel E."/>
            <person name="Kuhl H."/>
            <person name="Dirks R.P."/>
            <person name="Guessner J."/>
            <person name="Wuertz S."/>
            <person name="Du K."/>
            <person name="Schartl M."/>
        </authorList>
    </citation>
    <scope>NUCLEOTIDE SEQUENCE</scope>
    <source>
        <strain evidence="2">STURGEONOMICS-FGT-2020</strain>
        <tissue evidence="2">Whole blood</tissue>
    </source>
</reference>
<feature type="signal peptide" evidence="1">
    <location>
        <begin position="1"/>
        <end position="22"/>
    </location>
</feature>
<dbReference type="AlphaFoldDB" id="A0AAD8CP96"/>
<evidence type="ECO:0008006" key="4">
    <source>
        <dbReference type="Google" id="ProtNLM"/>
    </source>
</evidence>
<comment type="caution">
    <text evidence="2">The sequence shown here is derived from an EMBL/GenBank/DDBJ whole genome shotgun (WGS) entry which is preliminary data.</text>
</comment>